<dbReference type="HOGENOM" id="CLU_033323_9_5_11"/>
<keyword evidence="2" id="KW-1185">Reference proteome</keyword>
<dbReference type="AlphaFoldDB" id="A0A097IIT8"/>
<dbReference type="GO" id="GO:0016791">
    <property type="term" value="F:phosphatase activity"/>
    <property type="evidence" value="ECO:0007669"/>
    <property type="project" value="TreeGrafter"/>
</dbReference>
<dbReference type="PROSITE" id="PS00175">
    <property type="entry name" value="PG_MUTASE"/>
    <property type="match status" value="1"/>
</dbReference>
<dbReference type="InterPro" id="IPR029033">
    <property type="entry name" value="His_PPase_superfam"/>
</dbReference>
<dbReference type="KEGG" id="cdo:CDOO_12705"/>
<dbReference type="EMBL" id="CP006764">
    <property type="protein sequence ID" value="AIT62023.1"/>
    <property type="molecule type" value="Genomic_DNA"/>
</dbReference>
<dbReference type="Proteomes" id="UP000029914">
    <property type="component" value="Chromosome"/>
</dbReference>
<reference evidence="1 2" key="1">
    <citation type="submission" date="2013-09" db="EMBL/GenBank/DDBJ databases">
        <title>Complete genome sequence of Corynebacterium doosanense CAU 212(T) (=DSM 45436(T)), isolated from activated sludge.</title>
        <authorList>
            <person name="Schaffert L."/>
            <person name="Albersmeier A."/>
            <person name="Kalinowski J."/>
            <person name="Ruckert C."/>
        </authorList>
    </citation>
    <scope>NUCLEOTIDE SEQUENCE [LARGE SCALE GENOMIC DNA]</scope>
    <source>
        <strain evidence="1 2">CAU 212</strain>
    </source>
</reference>
<dbReference type="RefSeq" id="WP_018022026.1">
    <property type="nucleotide sequence ID" value="NZ_AQUX01000005.1"/>
</dbReference>
<dbReference type="CDD" id="cd07067">
    <property type="entry name" value="HP_PGM_like"/>
    <property type="match status" value="1"/>
</dbReference>
<dbReference type="InterPro" id="IPR001345">
    <property type="entry name" value="PG/BPGM_mutase_AS"/>
</dbReference>
<dbReference type="STRING" id="558173.CDOO_12705"/>
<dbReference type="SMART" id="SM00855">
    <property type="entry name" value="PGAM"/>
    <property type="match status" value="1"/>
</dbReference>
<gene>
    <name evidence="1" type="ORF">CDOO_12705</name>
</gene>
<dbReference type="GO" id="GO:0005737">
    <property type="term" value="C:cytoplasm"/>
    <property type="evidence" value="ECO:0007669"/>
    <property type="project" value="TreeGrafter"/>
</dbReference>
<dbReference type="SUPFAM" id="SSF53254">
    <property type="entry name" value="Phosphoglycerate mutase-like"/>
    <property type="match status" value="1"/>
</dbReference>
<accession>A0A097IIT8</accession>
<evidence type="ECO:0000313" key="2">
    <source>
        <dbReference type="Proteomes" id="UP000029914"/>
    </source>
</evidence>
<name>A0A097IIT8_9CORY</name>
<dbReference type="InterPro" id="IPR050275">
    <property type="entry name" value="PGM_Phosphatase"/>
</dbReference>
<organism evidence="1 2">
    <name type="scientific">Corynebacterium doosanense CAU 212 = DSM 45436</name>
    <dbReference type="NCBI Taxonomy" id="558173"/>
    <lineage>
        <taxon>Bacteria</taxon>
        <taxon>Bacillati</taxon>
        <taxon>Actinomycetota</taxon>
        <taxon>Actinomycetes</taxon>
        <taxon>Mycobacteriales</taxon>
        <taxon>Corynebacteriaceae</taxon>
        <taxon>Corynebacterium</taxon>
    </lineage>
</organism>
<dbReference type="Pfam" id="PF00300">
    <property type="entry name" value="His_Phos_1"/>
    <property type="match status" value="1"/>
</dbReference>
<dbReference type="InterPro" id="IPR013078">
    <property type="entry name" value="His_Pase_superF_clade-1"/>
</dbReference>
<sequence>MAGRIILVRHGQTTSNVDRLLDTEPPGAELTDLGRQQATDVGTELAEYCGAGEGSLGRIDTVYCGISLRTQQTAMLAARAVEAYAGLPERALRVHPTVGIHELAAGEMEMRGDDEAHRAYAVATAGWLRGDTEARMAGEFGEGLSDILGRYQPVLETIAEEHELGTQDRDVIVVSHGAAIRTMATHATRIDPEFAFAGYLANCRFIVLAPGGREFGKWELVRWADLDHQI</sequence>
<protein>
    <submittedName>
        <fullName evidence="1">Phosphoglycerate mutase</fullName>
    </submittedName>
</protein>
<dbReference type="OrthoDB" id="9793115at2"/>
<dbReference type="PANTHER" id="PTHR48100:SF58">
    <property type="entry name" value="PE-PGRS FAMILY PROTEIN PE_PGRS11"/>
    <property type="match status" value="1"/>
</dbReference>
<dbReference type="PANTHER" id="PTHR48100">
    <property type="entry name" value="BROAD-SPECIFICITY PHOSPHATASE YOR283W-RELATED"/>
    <property type="match status" value="1"/>
</dbReference>
<dbReference type="Gene3D" id="3.40.50.1240">
    <property type="entry name" value="Phosphoglycerate mutase-like"/>
    <property type="match status" value="1"/>
</dbReference>
<proteinExistence type="predicted"/>
<dbReference type="eggNOG" id="COG0406">
    <property type="taxonomic scope" value="Bacteria"/>
</dbReference>
<evidence type="ECO:0000313" key="1">
    <source>
        <dbReference type="EMBL" id="AIT62023.1"/>
    </source>
</evidence>